<dbReference type="InterPro" id="IPR035959">
    <property type="entry name" value="RutC-like_sf"/>
</dbReference>
<dbReference type="NCBIfam" id="TIGR00004">
    <property type="entry name" value="Rid family detoxifying hydrolase"/>
    <property type="match status" value="1"/>
</dbReference>
<dbReference type="FunFam" id="3.30.1330.40:FF:000001">
    <property type="entry name" value="L-PSP family endoribonuclease"/>
    <property type="match status" value="1"/>
</dbReference>
<dbReference type="GO" id="GO:0005829">
    <property type="term" value="C:cytosol"/>
    <property type="evidence" value="ECO:0007669"/>
    <property type="project" value="TreeGrafter"/>
</dbReference>
<dbReference type="PANTHER" id="PTHR11803:SF39">
    <property type="entry name" value="2-IMINOBUTANOATE_2-IMINOPROPANOATE DEAMINASE"/>
    <property type="match status" value="1"/>
</dbReference>
<dbReference type="GO" id="GO:0019239">
    <property type="term" value="F:deaminase activity"/>
    <property type="evidence" value="ECO:0007669"/>
    <property type="project" value="TreeGrafter"/>
</dbReference>
<accession>A0A6V8P5T1</accession>
<protein>
    <submittedName>
        <fullName evidence="2">2-iminobutanoate/2-iminopropanoate deaminase</fullName>
    </submittedName>
</protein>
<dbReference type="SUPFAM" id="SSF55298">
    <property type="entry name" value="YjgF-like"/>
    <property type="match status" value="1"/>
</dbReference>
<evidence type="ECO:0000313" key="3">
    <source>
        <dbReference type="Proteomes" id="UP000591948"/>
    </source>
</evidence>
<dbReference type="PANTHER" id="PTHR11803">
    <property type="entry name" value="2-IMINOBUTANOATE/2-IMINOPROPANOATE DEAMINASE RIDA"/>
    <property type="match status" value="1"/>
</dbReference>
<dbReference type="PROSITE" id="PS01094">
    <property type="entry name" value="UPF0076"/>
    <property type="match status" value="1"/>
</dbReference>
<comment type="similarity">
    <text evidence="1">Belongs to the RutC family.</text>
</comment>
<dbReference type="Pfam" id="PF01042">
    <property type="entry name" value="Ribonuc_L-PSP"/>
    <property type="match status" value="1"/>
</dbReference>
<dbReference type="EMBL" id="BLRY01000026">
    <property type="protein sequence ID" value="GFP27310.1"/>
    <property type="molecule type" value="Genomic_DNA"/>
</dbReference>
<organism evidence="2 3">
    <name type="scientific">Candidatus Hakubella thermalkaliphila</name>
    <dbReference type="NCBI Taxonomy" id="2754717"/>
    <lineage>
        <taxon>Bacteria</taxon>
        <taxon>Bacillati</taxon>
        <taxon>Actinomycetota</taxon>
        <taxon>Actinomycetota incertae sedis</taxon>
        <taxon>Candidatus Hakubellales</taxon>
        <taxon>Candidatus Hakubellaceae</taxon>
        <taxon>Candidatus Hakubella</taxon>
    </lineage>
</organism>
<dbReference type="RefSeq" id="WP_176233248.1">
    <property type="nucleotide sequence ID" value="NZ_BLRY01000026.1"/>
</dbReference>
<dbReference type="Proteomes" id="UP000591948">
    <property type="component" value="Unassembled WGS sequence"/>
</dbReference>
<reference evidence="2 3" key="1">
    <citation type="journal article" date="2020" name="Front. Microbiol.">
        <title>Single-cell genomics of novel Actinobacteria with the Wood-Ljungdahl pathway discovered in a serpentinizing system.</title>
        <authorList>
            <person name="Merino N."/>
            <person name="Kawai M."/>
            <person name="Boyd E.S."/>
            <person name="Colman D.R."/>
            <person name="McGlynn S.E."/>
            <person name="Nealson K.H."/>
            <person name="Kurokawa K."/>
            <person name="Hongoh Y."/>
        </authorList>
    </citation>
    <scope>NUCLEOTIDE SEQUENCE [LARGE SCALE GENOMIC DNA]</scope>
    <source>
        <strain evidence="2 3">S33</strain>
    </source>
</reference>
<dbReference type="InterPro" id="IPR006056">
    <property type="entry name" value="RidA"/>
</dbReference>
<dbReference type="Gene3D" id="3.30.1330.40">
    <property type="entry name" value="RutC-like"/>
    <property type="match status" value="1"/>
</dbReference>
<proteinExistence type="inferred from homology"/>
<dbReference type="CDD" id="cd00448">
    <property type="entry name" value="YjgF_YER057c_UK114_family"/>
    <property type="match status" value="1"/>
</dbReference>
<sequence length="127" mass="13758">MDREAVVSKNAPKAIGPYAQAVRVGNLIYTSGQIPIHPQTNQTVEGGIEEQTRRVLENLKSLLEDAGTSMKAMVKTTIFLANMDDFAKVNEIYASYFHSDPPARSCVQVAGLPKGALIEIEGIAVIK</sequence>
<keyword evidence="3" id="KW-1185">Reference proteome</keyword>
<dbReference type="InterPro" id="IPR019897">
    <property type="entry name" value="RidA_CS"/>
</dbReference>
<name>A0A6V8P5T1_9ACTN</name>
<dbReference type="AlphaFoldDB" id="A0A6V8P5T1"/>
<gene>
    <name evidence="2" type="ORF">HKBW3S33_00723</name>
</gene>
<evidence type="ECO:0000313" key="2">
    <source>
        <dbReference type="EMBL" id="GFP27310.1"/>
    </source>
</evidence>
<dbReference type="InterPro" id="IPR006175">
    <property type="entry name" value="YjgF/YER057c/UK114"/>
</dbReference>
<comment type="caution">
    <text evidence="2">The sequence shown here is derived from an EMBL/GenBank/DDBJ whole genome shotgun (WGS) entry which is preliminary data.</text>
</comment>
<evidence type="ECO:0000256" key="1">
    <source>
        <dbReference type="ARBA" id="ARBA00010552"/>
    </source>
</evidence>